<protein>
    <recommendedName>
        <fullName evidence="16">Histidine biosynthesis bifunctional protein HisIE</fullName>
    </recommendedName>
    <domain>
        <recommendedName>
            <fullName evidence="16">Phosphoribosyl-AMP cyclohydrolase</fullName>
            <shortName evidence="16">PRA-CH</shortName>
            <ecNumber evidence="16">3.5.4.19</ecNumber>
        </recommendedName>
    </domain>
    <domain>
        <recommendedName>
            <fullName evidence="16">Phosphoribosyl-ATP pyrophosphatase</fullName>
            <shortName evidence="16">PRA-PH</shortName>
            <ecNumber evidence="16">3.6.1.31</ecNumber>
        </recommendedName>
    </domain>
</protein>
<dbReference type="AlphaFoldDB" id="A0A173XBN5"/>
<reference evidence="19 20" key="1">
    <citation type="submission" date="2015-09" db="EMBL/GenBank/DDBJ databases">
        <authorList>
            <consortium name="Pathogen Informatics"/>
        </authorList>
    </citation>
    <scope>NUCLEOTIDE SEQUENCE [LARGE SCALE GENOMIC DNA]</scope>
    <source>
        <strain evidence="19 20">2789STDY5608850</strain>
    </source>
</reference>
<keyword evidence="15 16" id="KW-0511">Multifunctional enzyme</keyword>
<dbReference type="NCBIfam" id="NF002747">
    <property type="entry name" value="PRK02759.1"/>
    <property type="match status" value="1"/>
</dbReference>
<evidence type="ECO:0000256" key="14">
    <source>
        <dbReference type="ARBA" id="ARBA00023102"/>
    </source>
</evidence>
<evidence type="ECO:0000256" key="16">
    <source>
        <dbReference type="HAMAP-Rule" id="MF_01019"/>
    </source>
</evidence>
<dbReference type="InterPro" id="IPR038019">
    <property type="entry name" value="PRib_AMP_CycHydrolase_sf"/>
</dbReference>
<keyword evidence="9 16" id="KW-0963">Cytoplasm</keyword>
<dbReference type="InterPro" id="IPR011060">
    <property type="entry name" value="RibuloseP-bd_barrel"/>
</dbReference>
<keyword evidence="10 16" id="KW-0028">Amino-acid biosynthesis</keyword>
<name>A0A173XBN5_9FIRM</name>
<evidence type="ECO:0000256" key="8">
    <source>
        <dbReference type="ARBA" id="ARBA00009667"/>
    </source>
</evidence>
<dbReference type="InterPro" id="IPR026660">
    <property type="entry name" value="PRA-CH"/>
</dbReference>
<evidence type="ECO:0000256" key="2">
    <source>
        <dbReference type="ARBA" id="ARBA00001460"/>
    </source>
</evidence>
<evidence type="ECO:0000256" key="3">
    <source>
        <dbReference type="ARBA" id="ARBA00004496"/>
    </source>
</evidence>
<dbReference type="Pfam" id="PF00977">
    <property type="entry name" value="His_biosynth"/>
    <property type="match status" value="1"/>
</dbReference>
<dbReference type="PANTHER" id="PTHR42945:SF1">
    <property type="entry name" value="HISTIDINE BIOSYNTHESIS BIFUNCTIONAL PROTEIN HIS7"/>
    <property type="match status" value="1"/>
</dbReference>
<dbReference type="Pfam" id="PF01502">
    <property type="entry name" value="PRA-CH"/>
    <property type="match status" value="1"/>
</dbReference>
<comment type="similarity">
    <text evidence="6 16">In the C-terminal section; belongs to the PRA-PH family.</text>
</comment>
<evidence type="ECO:0000256" key="13">
    <source>
        <dbReference type="ARBA" id="ARBA00022840"/>
    </source>
</evidence>
<dbReference type="CDD" id="cd11534">
    <property type="entry name" value="NTP-PPase_HisIE_like"/>
    <property type="match status" value="1"/>
</dbReference>
<dbReference type="EC" id="3.5.4.19" evidence="16"/>
<dbReference type="GO" id="GO:0004636">
    <property type="term" value="F:phosphoribosyl-ATP diphosphatase activity"/>
    <property type="evidence" value="ECO:0007669"/>
    <property type="project" value="UniProtKB-UniRule"/>
</dbReference>
<dbReference type="InterPro" id="IPR006062">
    <property type="entry name" value="His_biosynth"/>
</dbReference>
<dbReference type="SUPFAM" id="SSF141734">
    <property type="entry name" value="HisI-like"/>
    <property type="match status" value="1"/>
</dbReference>
<comment type="similarity">
    <text evidence="8 17">Belongs to the HisA/HisF family.</text>
</comment>
<evidence type="ECO:0000256" key="12">
    <source>
        <dbReference type="ARBA" id="ARBA00022801"/>
    </source>
</evidence>
<dbReference type="Proteomes" id="UP000095651">
    <property type="component" value="Unassembled WGS sequence"/>
</dbReference>
<comment type="catalytic activity">
    <reaction evidence="2 16">
        <text>1-(5-phospho-beta-D-ribosyl)-ATP + H2O = 1-(5-phospho-beta-D-ribosyl)-5'-AMP + diphosphate + H(+)</text>
        <dbReference type="Rhea" id="RHEA:22828"/>
        <dbReference type="ChEBI" id="CHEBI:15377"/>
        <dbReference type="ChEBI" id="CHEBI:15378"/>
        <dbReference type="ChEBI" id="CHEBI:33019"/>
        <dbReference type="ChEBI" id="CHEBI:59457"/>
        <dbReference type="ChEBI" id="CHEBI:73183"/>
        <dbReference type="EC" id="3.6.1.31"/>
    </reaction>
</comment>
<accession>A0A173XBN5</accession>
<feature type="domain" description="Phosphoribosyl-AMP cyclohydrolase" evidence="18">
    <location>
        <begin position="263"/>
        <end position="336"/>
    </location>
</feature>
<dbReference type="Gene3D" id="3.10.20.810">
    <property type="entry name" value="Phosphoribosyl-AMP cyclohydrolase"/>
    <property type="match status" value="1"/>
</dbReference>
<dbReference type="UniPathway" id="UPA00031">
    <property type="reaction ID" value="UER00007"/>
</dbReference>
<dbReference type="InterPro" id="IPR008179">
    <property type="entry name" value="HisE"/>
</dbReference>
<dbReference type="FunFam" id="3.10.20.810:FF:000001">
    <property type="entry name" value="Histidine biosynthesis bifunctional protein HisIE"/>
    <property type="match status" value="1"/>
</dbReference>
<dbReference type="Gene3D" id="3.20.20.70">
    <property type="entry name" value="Aldolase class I"/>
    <property type="match status" value="1"/>
</dbReference>
<evidence type="ECO:0000256" key="5">
    <source>
        <dbReference type="ARBA" id="ARBA00005204"/>
    </source>
</evidence>
<dbReference type="InterPro" id="IPR013785">
    <property type="entry name" value="Aldolase_TIM"/>
</dbReference>
<evidence type="ECO:0000256" key="10">
    <source>
        <dbReference type="ARBA" id="ARBA00022605"/>
    </source>
</evidence>
<dbReference type="GO" id="GO:0004635">
    <property type="term" value="F:phosphoribosyl-AMP cyclohydrolase activity"/>
    <property type="evidence" value="ECO:0007669"/>
    <property type="project" value="UniProtKB-UniRule"/>
</dbReference>
<gene>
    <name evidence="19" type="primary">hisE</name>
    <name evidence="16" type="synonym">hisI</name>
    <name evidence="16" type="synonym">hisIE</name>
    <name evidence="19" type="ORF">ERS852407_00317</name>
</gene>
<dbReference type="HAMAP" id="MF_01021">
    <property type="entry name" value="HisI"/>
    <property type="match status" value="1"/>
</dbReference>
<dbReference type="NCBIfam" id="NF000768">
    <property type="entry name" value="PRK00051.1"/>
    <property type="match status" value="1"/>
</dbReference>
<dbReference type="NCBIfam" id="TIGR03188">
    <property type="entry name" value="histidine_hisI"/>
    <property type="match status" value="1"/>
</dbReference>
<feature type="region of interest" description="Phosphoribosyl-AMP cyclohydrolase" evidence="16">
    <location>
        <begin position="1"/>
        <end position="352"/>
    </location>
</feature>
<keyword evidence="12 16" id="KW-0378">Hydrolase</keyword>
<sequence>MTVVRKENDVMNEYKKVIPGFGIREGKAAALWGADCCENDVLALSRYYGDSGADELFLYDLSETDEDHERSIGLIKEIARTADVPIITGGRVRRLEDVKKYLYAGAKAVFLNVDVDENVDLMKEASDRFGDDKIYAWLPDFTWLERTAEYSQLGASVMILGCACPSEAETARLEEKEETFILSSDCPDAAVFSSMLASGRVSGVIGSMTGKSPSCMELKQQLKKNGIAVDTFESAVAWEDFKLNSDGLIPVIVQDYRTSEVLMMAYMNQEAFEATLHSGLMTYFSRSRQSLWLKGETSGHYQYVKSLSLDCDNDTLLAKVNQIGAACHTGARSCFFQTLVKKEYQETNPLKVFEDVFAIILDRKENPKEGSYTNYLFDKGIDKILKKLGEEATEIVIAAKNPDPEEVKYEISDFLYHMMVLMADKGVTWEDITRELANR</sequence>
<comment type="catalytic activity">
    <reaction evidence="1 16">
        <text>1-(5-phospho-beta-D-ribosyl)-5'-AMP + H2O = 1-(5-phospho-beta-D-ribosyl)-5-[(5-phospho-beta-D-ribosylamino)methylideneamino]imidazole-4-carboxamide</text>
        <dbReference type="Rhea" id="RHEA:20049"/>
        <dbReference type="ChEBI" id="CHEBI:15377"/>
        <dbReference type="ChEBI" id="CHEBI:58435"/>
        <dbReference type="ChEBI" id="CHEBI:59457"/>
        <dbReference type="EC" id="3.5.4.19"/>
    </reaction>
</comment>
<dbReference type="InterPro" id="IPR021130">
    <property type="entry name" value="PRib-ATP_PPHydrolase-like"/>
</dbReference>
<dbReference type="SUPFAM" id="SSF101386">
    <property type="entry name" value="all-alpha NTP pyrophosphatases"/>
    <property type="match status" value="1"/>
</dbReference>
<evidence type="ECO:0000259" key="18">
    <source>
        <dbReference type="Pfam" id="PF01502"/>
    </source>
</evidence>
<comment type="pathway">
    <text evidence="4 16">Amino-acid biosynthesis; L-histidine biosynthesis; L-histidine from 5-phospho-alpha-D-ribose 1-diphosphate: step 3/9.</text>
</comment>
<evidence type="ECO:0000256" key="7">
    <source>
        <dbReference type="ARBA" id="ARBA00008299"/>
    </source>
</evidence>
<dbReference type="EMBL" id="CYZE01000001">
    <property type="protein sequence ID" value="CUN47828.1"/>
    <property type="molecule type" value="Genomic_DNA"/>
</dbReference>
<dbReference type="GO" id="GO:0000105">
    <property type="term" value="P:L-histidine biosynthetic process"/>
    <property type="evidence" value="ECO:0007669"/>
    <property type="project" value="UniProtKB-UniRule"/>
</dbReference>
<evidence type="ECO:0000256" key="9">
    <source>
        <dbReference type="ARBA" id="ARBA00022490"/>
    </source>
</evidence>
<evidence type="ECO:0000256" key="17">
    <source>
        <dbReference type="RuleBase" id="RU003657"/>
    </source>
</evidence>
<feature type="region of interest" description="Phosphoribosyl-ATP pyrophosphohydrolase" evidence="16">
    <location>
        <begin position="353"/>
        <end position="439"/>
    </location>
</feature>
<comment type="similarity">
    <text evidence="7 16">In the N-terminal section; belongs to the PRA-CH family.</text>
</comment>
<evidence type="ECO:0000313" key="19">
    <source>
        <dbReference type="EMBL" id="CUN47828.1"/>
    </source>
</evidence>
<dbReference type="SUPFAM" id="SSF51366">
    <property type="entry name" value="Ribulose-phoshate binding barrel"/>
    <property type="match status" value="1"/>
</dbReference>
<dbReference type="InterPro" id="IPR023019">
    <property type="entry name" value="His_synth_HisIE"/>
</dbReference>
<dbReference type="GO" id="GO:0005737">
    <property type="term" value="C:cytoplasm"/>
    <property type="evidence" value="ECO:0007669"/>
    <property type="project" value="UniProtKB-SubCell"/>
</dbReference>
<comment type="pathway">
    <text evidence="5 16">Amino-acid biosynthesis; L-histidine biosynthesis; L-histidine from 5-phospho-alpha-D-ribose 1-diphosphate: step 2/9.</text>
</comment>
<proteinExistence type="inferred from homology"/>
<evidence type="ECO:0000256" key="15">
    <source>
        <dbReference type="ARBA" id="ARBA00023268"/>
    </source>
</evidence>
<keyword evidence="13 16" id="KW-0067">ATP-binding</keyword>
<dbReference type="EC" id="3.6.1.31" evidence="16"/>
<comment type="subcellular location">
    <subcellularLocation>
        <location evidence="3 16">Cytoplasm</location>
    </subcellularLocation>
</comment>
<dbReference type="Gene3D" id="1.10.287.1080">
    <property type="entry name" value="MazG-like"/>
    <property type="match status" value="1"/>
</dbReference>
<evidence type="ECO:0000313" key="20">
    <source>
        <dbReference type="Proteomes" id="UP000095651"/>
    </source>
</evidence>
<evidence type="ECO:0000256" key="1">
    <source>
        <dbReference type="ARBA" id="ARBA00000024"/>
    </source>
</evidence>
<keyword evidence="14 16" id="KW-0368">Histidine biosynthesis</keyword>
<dbReference type="InterPro" id="IPR002496">
    <property type="entry name" value="PRib_AMP_CycHydrolase_dom"/>
</dbReference>
<dbReference type="PANTHER" id="PTHR42945">
    <property type="entry name" value="HISTIDINE BIOSYNTHESIS BIFUNCTIONAL PROTEIN"/>
    <property type="match status" value="1"/>
</dbReference>
<evidence type="ECO:0000256" key="6">
    <source>
        <dbReference type="ARBA" id="ARBA00007731"/>
    </source>
</evidence>
<evidence type="ECO:0000256" key="11">
    <source>
        <dbReference type="ARBA" id="ARBA00022741"/>
    </source>
</evidence>
<dbReference type="HAMAP" id="MF_01019">
    <property type="entry name" value="HisIE"/>
    <property type="match status" value="1"/>
</dbReference>
<dbReference type="Pfam" id="PF01503">
    <property type="entry name" value="PRA-PH"/>
    <property type="match status" value="1"/>
</dbReference>
<organism evidence="19 20">
    <name type="scientific">Hungatella hathewayi</name>
    <dbReference type="NCBI Taxonomy" id="154046"/>
    <lineage>
        <taxon>Bacteria</taxon>
        <taxon>Bacillati</taxon>
        <taxon>Bacillota</taxon>
        <taxon>Clostridia</taxon>
        <taxon>Lachnospirales</taxon>
        <taxon>Lachnospiraceae</taxon>
        <taxon>Hungatella</taxon>
    </lineage>
</organism>
<evidence type="ECO:0000256" key="4">
    <source>
        <dbReference type="ARBA" id="ARBA00005169"/>
    </source>
</evidence>
<dbReference type="GO" id="GO:0005524">
    <property type="term" value="F:ATP binding"/>
    <property type="evidence" value="ECO:0007669"/>
    <property type="project" value="UniProtKB-KW"/>
</dbReference>
<dbReference type="HAMAP" id="MF_01020">
    <property type="entry name" value="HisE"/>
    <property type="match status" value="1"/>
</dbReference>
<keyword evidence="11 16" id="KW-0547">Nucleotide-binding</keyword>